<sequence>MHQSTKTAWVGNHRPLVTAFGISLALSALLPASAFGQSDTPDFTSGLLALEGEQSEIPEVLTTTRLRQSKLRVPGTTTIITGDMIRDLGIMTLVEALRLVPGMVVGHWGSTNPVATYHGTSQYEQRRLQVQIDGRTAYRISLADVDWLSMPVALENIERIEVSRGPNSAAYGINAFLGSINIITRSPQDTAGVEAYTSVGSRGHLRTFTSVGDTDADKSWRLSYEKRKSNGFDSQIDGGQEIPFHDGHEINNFNLDSVFRIDRQHSIDVRAGVLDGVNEEDLEKSGKLGATTNPDIIMDDYYLHVRFDGATSPDHFYHIQASYQNQRQRQRWTVSAPAAEINALLPTGLPPFPEDQGPFIADLNEDLEETRQEIEFQDTVIFSDQFKLVSGVGYRKDSFNSETFFNGKGDNYQSRIFANAEYSPFRWLTFNAGGNWEQTTTTDEDYFSPRAAANFILNNNHALRFVFSRAVRTPDAFEQNPDWSYTPTNVQPPFEALDGQRIKVEDILDPTTSTYGQELEEEWITSREISYFGQFHLERALLSVEVRYFNDDFHDMISGVINEEEWYIANNVDLEQEGVELETSLEFSGTKLRATYAYLEQEGQYTGDPAALPVDKQERAVDLLARLSARDSGSFAWIQDLPMGFMTSAAMYWTNEVRDTRFERADFRLSRRVDKTDYSYMLALTIQHYLNPKPWISPDNRIEDQNQFFVEAGIRF</sequence>
<evidence type="ECO:0000256" key="3">
    <source>
        <dbReference type="ARBA" id="ARBA00022452"/>
    </source>
</evidence>
<dbReference type="RefSeq" id="WP_104320519.1">
    <property type="nucleotide sequence ID" value="NZ_PSSX01000002.1"/>
</dbReference>
<keyword evidence="7 8" id="KW-0998">Cell outer membrane</keyword>
<dbReference type="InterPro" id="IPR012910">
    <property type="entry name" value="Plug_dom"/>
</dbReference>
<evidence type="ECO:0000259" key="11">
    <source>
        <dbReference type="Pfam" id="PF07715"/>
    </source>
</evidence>
<dbReference type="InterPro" id="IPR036942">
    <property type="entry name" value="Beta-barrel_TonB_sf"/>
</dbReference>
<dbReference type="InterPro" id="IPR000531">
    <property type="entry name" value="Beta-barrel_TonB"/>
</dbReference>
<dbReference type="PANTHER" id="PTHR30069:SF27">
    <property type="entry name" value="BLL4766 PROTEIN"/>
    <property type="match status" value="1"/>
</dbReference>
<evidence type="ECO:0000313" key="12">
    <source>
        <dbReference type="EMBL" id="PPI85385.1"/>
    </source>
</evidence>
<evidence type="ECO:0000256" key="8">
    <source>
        <dbReference type="PROSITE-ProRule" id="PRU01360"/>
    </source>
</evidence>
<keyword evidence="3 8" id="KW-1134">Transmembrane beta strand</keyword>
<dbReference type="GO" id="GO:0009279">
    <property type="term" value="C:cell outer membrane"/>
    <property type="evidence" value="ECO:0007669"/>
    <property type="project" value="UniProtKB-SubCell"/>
</dbReference>
<feature type="domain" description="TonB-dependent receptor plug" evidence="11">
    <location>
        <begin position="70"/>
        <end position="178"/>
    </location>
</feature>
<reference evidence="12 13" key="1">
    <citation type="submission" date="2018-01" db="EMBL/GenBank/DDBJ databases">
        <title>Complete genome sequences of the type strains of Marinobacter flavimaris and Marinobacter maroccanus.</title>
        <authorList>
            <person name="Palau M."/>
            <person name="Boujida N."/>
            <person name="Manresa A."/>
            <person name="Minana-Galbis D."/>
        </authorList>
    </citation>
    <scope>NUCLEOTIDE SEQUENCE [LARGE SCALE GENOMIC DNA]</scope>
    <source>
        <strain evidence="12 13">N4</strain>
    </source>
</reference>
<dbReference type="AlphaFoldDB" id="A0A2S5ZDC7"/>
<evidence type="ECO:0000256" key="5">
    <source>
        <dbReference type="ARBA" id="ARBA00023077"/>
    </source>
</evidence>
<dbReference type="EMBL" id="PSSX01000002">
    <property type="protein sequence ID" value="PPI85385.1"/>
    <property type="molecule type" value="Genomic_DNA"/>
</dbReference>
<dbReference type="InterPro" id="IPR039426">
    <property type="entry name" value="TonB-dep_rcpt-like"/>
</dbReference>
<keyword evidence="4 8" id="KW-0812">Transmembrane</keyword>
<keyword evidence="13" id="KW-1185">Reference proteome</keyword>
<dbReference type="SUPFAM" id="SSF56935">
    <property type="entry name" value="Porins"/>
    <property type="match status" value="1"/>
</dbReference>
<evidence type="ECO:0000256" key="1">
    <source>
        <dbReference type="ARBA" id="ARBA00004571"/>
    </source>
</evidence>
<organism evidence="12 13">
    <name type="scientific">Marinobacter maroccanus</name>
    <dbReference type="NCBI Taxonomy" id="2055143"/>
    <lineage>
        <taxon>Bacteria</taxon>
        <taxon>Pseudomonadati</taxon>
        <taxon>Pseudomonadota</taxon>
        <taxon>Gammaproteobacteria</taxon>
        <taxon>Pseudomonadales</taxon>
        <taxon>Marinobacteraceae</taxon>
        <taxon>Marinobacter</taxon>
    </lineage>
</organism>
<evidence type="ECO:0000259" key="10">
    <source>
        <dbReference type="Pfam" id="PF00593"/>
    </source>
</evidence>
<keyword evidence="5 9" id="KW-0798">TonB box</keyword>
<evidence type="ECO:0000256" key="4">
    <source>
        <dbReference type="ARBA" id="ARBA00022692"/>
    </source>
</evidence>
<comment type="similarity">
    <text evidence="8 9">Belongs to the TonB-dependent receptor family.</text>
</comment>
<dbReference type="InterPro" id="IPR037066">
    <property type="entry name" value="Plug_dom_sf"/>
</dbReference>
<protein>
    <submittedName>
        <fullName evidence="12">TonB-dependent receptor</fullName>
    </submittedName>
</protein>
<dbReference type="Proteomes" id="UP000239917">
    <property type="component" value="Unassembled WGS sequence"/>
</dbReference>
<feature type="domain" description="TonB-dependent receptor-like beta-barrel" evidence="10">
    <location>
        <begin position="300"/>
        <end position="646"/>
    </location>
</feature>
<dbReference type="Gene3D" id="2.40.170.20">
    <property type="entry name" value="TonB-dependent receptor, beta-barrel domain"/>
    <property type="match status" value="1"/>
</dbReference>
<dbReference type="Gene3D" id="2.170.130.10">
    <property type="entry name" value="TonB-dependent receptor, plug domain"/>
    <property type="match status" value="1"/>
</dbReference>
<keyword evidence="12" id="KW-0675">Receptor</keyword>
<dbReference type="Pfam" id="PF00593">
    <property type="entry name" value="TonB_dep_Rec_b-barrel"/>
    <property type="match status" value="1"/>
</dbReference>
<evidence type="ECO:0000313" key="13">
    <source>
        <dbReference type="Proteomes" id="UP000239917"/>
    </source>
</evidence>
<accession>A0A2S5ZDC7</accession>
<gene>
    <name evidence="12" type="ORF">KEHDKFFH_02805</name>
</gene>
<evidence type="ECO:0000256" key="6">
    <source>
        <dbReference type="ARBA" id="ARBA00023136"/>
    </source>
</evidence>
<name>A0A2S5ZDC7_9GAMM</name>
<dbReference type="GO" id="GO:0015344">
    <property type="term" value="F:siderophore uptake transmembrane transporter activity"/>
    <property type="evidence" value="ECO:0007669"/>
    <property type="project" value="TreeGrafter"/>
</dbReference>
<keyword evidence="6 8" id="KW-0472">Membrane</keyword>
<evidence type="ECO:0000256" key="9">
    <source>
        <dbReference type="RuleBase" id="RU003357"/>
    </source>
</evidence>
<evidence type="ECO:0000256" key="7">
    <source>
        <dbReference type="ARBA" id="ARBA00023237"/>
    </source>
</evidence>
<dbReference type="PANTHER" id="PTHR30069">
    <property type="entry name" value="TONB-DEPENDENT OUTER MEMBRANE RECEPTOR"/>
    <property type="match status" value="1"/>
</dbReference>
<dbReference type="GO" id="GO:0044718">
    <property type="term" value="P:siderophore transmembrane transport"/>
    <property type="evidence" value="ECO:0007669"/>
    <property type="project" value="TreeGrafter"/>
</dbReference>
<evidence type="ECO:0000256" key="2">
    <source>
        <dbReference type="ARBA" id="ARBA00022448"/>
    </source>
</evidence>
<dbReference type="PROSITE" id="PS52016">
    <property type="entry name" value="TONB_DEPENDENT_REC_3"/>
    <property type="match status" value="1"/>
</dbReference>
<dbReference type="Pfam" id="PF07715">
    <property type="entry name" value="Plug"/>
    <property type="match status" value="1"/>
</dbReference>
<dbReference type="OrthoDB" id="9758929at2"/>
<comment type="caution">
    <text evidence="12">The sequence shown here is derived from an EMBL/GenBank/DDBJ whole genome shotgun (WGS) entry which is preliminary data.</text>
</comment>
<keyword evidence="2 8" id="KW-0813">Transport</keyword>
<proteinExistence type="inferred from homology"/>
<comment type="subcellular location">
    <subcellularLocation>
        <location evidence="1 8">Cell outer membrane</location>
        <topology evidence="1 8">Multi-pass membrane protein</topology>
    </subcellularLocation>
</comment>